<protein>
    <submittedName>
        <fullName evidence="2">Uncharacterized protein</fullName>
    </submittedName>
</protein>
<name>A0A6B9Z9V5_9BACT</name>
<accession>A0A6B9Z9V5</accession>
<evidence type="ECO:0000256" key="1">
    <source>
        <dbReference type="SAM" id="SignalP"/>
    </source>
</evidence>
<organism evidence="2 3">
    <name type="scientific">Chitinophaga agri</name>
    <dbReference type="NCBI Taxonomy" id="2703787"/>
    <lineage>
        <taxon>Bacteria</taxon>
        <taxon>Pseudomonadati</taxon>
        <taxon>Bacteroidota</taxon>
        <taxon>Chitinophagia</taxon>
        <taxon>Chitinophagales</taxon>
        <taxon>Chitinophagaceae</taxon>
        <taxon>Chitinophaga</taxon>
    </lineage>
</organism>
<dbReference type="AlphaFoldDB" id="A0A6B9Z9V5"/>
<evidence type="ECO:0000313" key="3">
    <source>
        <dbReference type="Proteomes" id="UP000476411"/>
    </source>
</evidence>
<feature type="signal peptide" evidence="1">
    <location>
        <begin position="1"/>
        <end position="27"/>
    </location>
</feature>
<dbReference type="KEGG" id="chih:GWR21_04005"/>
<gene>
    <name evidence="2" type="ORF">GWR21_04005</name>
</gene>
<keyword evidence="1" id="KW-0732">Signal</keyword>
<dbReference type="EMBL" id="CP048113">
    <property type="protein sequence ID" value="QHS58796.1"/>
    <property type="molecule type" value="Genomic_DNA"/>
</dbReference>
<proteinExistence type="predicted"/>
<dbReference type="RefSeq" id="WP_162330499.1">
    <property type="nucleotide sequence ID" value="NZ_CP048113.1"/>
</dbReference>
<reference evidence="2 3" key="1">
    <citation type="submission" date="2020-01" db="EMBL/GenBank/DDBJ databases">
        <title>Complete genome sequence of Chitinophaga sp. H33E-04 isolated from quinoa roots.</title>
        <authorList>
            <person name="Weon H.-Y."/>
            <person name="Lee S.A."/>
        </authorList>
    </citation>
    <scope>NUCLEOTIDE SEQUENCE [LARGE SCALE GENOMIC DNA]</scope>
    <source>
        <strain evidence="2 3">H33E-04</strain>
    </source>
</reference>
<evidence type="ECO:0000313" key="2">
    <source>
        <dbReference type="EMBL" id="QHS58796.1"/>
    </source>
</evidence>
<sequence length="396" mass="44475">MRLPFPIQNIRWILLLTFTFSATITSAQYPDDEVNVNQDRKAKDPFIFCRNIATDVDTKQVKIITLADAAPYRKDFSGMDISGIEIINAVSDSSLLGYVQRRVFDQWVEAVPDKPYTTYLQSYIDQRYQSVYKPGTAKLVWVIQELRIGERGFSMIDKSFLRLRAIAFAGNDVDAFRLISRLDTILTKNSTELTEKHVENISTAMDILLKQSLIRGASAQKSDSPAYTKDMIKENALARYKVPALQQKAHADGIYLTFKEFIHDQPSIPTVTYSLEHNAVRFYYTDSSGNKTFIDKFWGVRKNGILLKQYDDVLIPIEQKQHSIVVINYCLPADGVNATVVVPTMLGGLIGAAIAEAASSRSTLVGKLPVVKNIPYIRKRAPLATSVDIETGEFAL</sequence>
<keyword evidence="3" id="KW-1185">Reference proteome</keyword>
<dbReference type="Proteomes" id="UP000476411">
    <property type="component" value="Chromosome"/>
</dbReference>
<feature type="chain" id="PRO_5025669516" evidence="1">
    <location>
        <begin position="28"/>
        <end position="396"/>
    </location>
</feature>